<evidence type="ECO:0000313" key="1">
    <source>
        <dbReference type="EMBL" id="GCA92495.1"/>
    </source>
</evidence>
<name>A0A510PFB0_MICAE</name>
<gene>
    <name evidence="1" type="ORF">MAE30S32_11470</name>
</gene>
<comment type="caution">
    <text evidence="1">The sequence shown here is derived from an EMBL/GenBank/DDBJ whole genome shotgun (WGS) entry which is preliminary data.</text>
</comment>
<dbReference type="AlphaFoldDB" id="A0A510PFB0"/>
<dbReference type="Proteomes" id="UP000321223">
    <property type="component" value="Unassembled WGS sequence"/>
</dbReference>
<reference evidence="1 2" key="1">
    <citation type="journal article" date="2019" name="Appl. Environ. Microbiol.">
        <title>Co-occurrence of broad and narrow host-range viruses infecting the toxic bloom-forming cyanobacterium Microcystis aeruginosa.</title>
        <authorList>
            <person name="Morimoto D."/>
            <person name="Tominaga K."/>
            <person name="Nishimura Y."/>
            <person name="Yoshida N."/>
            <person name="Kimura S."/>
            <person name="Sako Y."/>
            <person name="Yoshida T."/>
        </authorList>
    </citation>
    <scope>NUCLEOTIDE SEQUENCE [LARGE SCALE GENOMIC DNA]</scope>
    <source>
        <strain evidence="1 2">11-30S32</strain>
    </source>
</reference>
<dbReference type="EMBL" id="BHVU01000045">
    <property type="protein sequence ID" value="GCA92495.1"/>
    <property type="molecule type" value="Genomic_DNA"/>
</dbReference>
<accession>A0A510PFB0</accession>
<evidence type="ECO:0000313" key="2">
    <source>
        <dbReference type="Proteomes" id="UP000321223"/>
    </source>
</evidence>
<organism evidence="1 2">
    <name type="scientific">Microcystis aeruginosa 11-30S32</name>
    <dbReference type="NCBI Taxonomy" id="2358142"/>
    <lineage>
        <taxon>Bacteria</taxon>
        <taxon>Bacillati</taxon>
        <taxon>Cyanobacteriota</taxon>
        <taxon>Cyanophyceae</taxon>
        <taxon>Oscillatoriophycideae</taxon>
        <taxon>Chroococcales</taxon>
        <taxon>Microcystaceae</taxon>
        <taxon>Microcystis</taxon>
    </lineage>
</organism>
<proteinExistence type="predicted"/>
<sequence length="65" mass="7922">MNHEISRTRSRDSDAFATHFQRLREASIHVAKKAVVTRKVYETYLVRTRQLSWQREDHRHVGFRR</sequence>
<protein>
    <submittedName>
        <fullName evidence="1">Uncharacterized protein</fullName>
    </submittedName>
</protein>